<dbReference type="InterPro" id="IPR011014">
    <property type="entry name" value="MscS_channel_TM-2"/>
</dbReference>
<dbReference type="SUPFAM" id="SSF82689">
    <property type="entry name" value="Mechanosensitive channel protein MscS (YggB), C-terminal domain"/>
    <property type="match status" value="1"/>
</dbReference>
<evidence type="ECO:0000259" key="9">
    <source>
        <dbReference type="Pfam" id="PF21082"/>
    </source>
</evidence>
<reference evidence="11" key="1">
    <citation type="submission" date="2020-10" db="EMBL/GenBank/DDBJ databases">
        <authorList>
            <person name="Gilroy R."/>
        </authorList>
    </citation>
    <scope>NUCLEOTIDE SEQUENCE</scope>
    <source>
        <strain evidence="11">ChiHcec3-6078</strain>
    </source>
</reference>
<keyword evidence="5 7" id="KW-1133">Transmembrane helix</keyword>
<dbReference type="Gene3D" id="1.10.287.1260">
    <property type="match status" value="1"/>
</dbReference>
<dbReference type="PANTHER" id="PTHR30221">
    <property type="entry name" value="SMALL-CONDUCTANCE MECHANOSENSITIVE CHANNEL"/>
    <property type="match status" value="1"/>
</dbReference>
<evidence type="ECO:0000256" key="3">
    <source>
        <dbReference type="ARBA" id="ARBA00022475"/>
    </source>
</evidence>
<comment type="subcellular location">
    <subcellularLocation>
        <location evidence="1">Cell membrane</location>
        <topology evidence="1">Multi-pass membrane protein</topology>
    </subcellularLocation>
</comment>
<dbReference type="InterPro" id="IPR023408">
    <property type="entry name" value="MscS_beta-dom_sf"/>
</dbReference>
<dbReference type="PANTHER" id="PTHR30221:SF1">
    <property type="entry name" value="SMALL-CONDUCTANCE MECHANOSENSITIVE CHANNEL"/>
    <property type="match status" value="1"/>
</dbReference>
<dbReference type="GO" id="GO:0005886">
    <property type="term" value="C:plasma membrane"/>
    <property type="evidence" value="ECO:0007669"/>
    <property type="project" value="UniProtKB-SubCell"/>
</dbReference>
<gene>
    <name evidence="11" type="ORF">IAC50_00910</name>
</gene>
<dbReference type="InterPro" id="IPR011066">
    <property type="entry name" value="MscS_channel_C_sf"/>
</dbReference>
<organism evidence="11 12">
    <name type="scientific">Candidatus Allocopromorpha excrementigallinarum</name>
    <dbReference type="NCBI Taxonomy" id="2840742"/>
    <lineage>
        <taxon>Bacteria</taxon>
        <taxon>Bacillati</taxon>
        <taxon>Bacillota</taxon>
        <taxon>Clostridia</taxon>
        <taxon>Eubacteriales</taxon>
        <taxon>Eubacteriaceae</taxon>
        <taxon>Eubacteriaceae incertae sedis</taxon>
        <taxon>Candidatus Allocopromorpha</taxon>
    </lineage>
</organism>
<comment type="caution">
    <text evidence="11">The sequence shown here is derived from an EMBL/GenBank/DDBJ whole genome shotgun (WGS) entry which is preliminary data.</text>
</comment>
<dbReference type="Pfam" id="PF21088">
    <property type="entry name" value="MS_channel_1st"/>
    <property type="match status" value="1"/>
</dbReference>
<dbReference type="InterPro" id="IPR049278">
    <property type="entry name" value="MS_channel_C"/>
</dbReference>
<keyword evidence="6 7" id="KW-0472">Membrane</keyword>
<dbReference type="Pfam" id="PF21082">
    <property type="entry name" value="MS_channel_3rd"/>
    <property type="match status" value="1"/>
</dbReference>
<dbReference type="AlphaFoldDB" id="A0A9D1L4W7"/>
<evidence type="ECO:0000256" key="7">
    <source>
        <dbReference type="SAM" id="Phobius"/>
    </source>
</evidence>
<dbReference type="InterPro" id="IPR010920">
    <property type="entry name" value="LSM_dom_sf"/>
</dbReference>
<dbReference type="GO" id="GO:0008381">
    <property type="term" value="F:mechanosensitive monoatomic ion channel activity"/>
    <property type="evidence" value="ECO:0007669"/>
    <property type="project" value="InterPro"/>
</dbReference>
<reference evidence="11" key="2">
    <citation type="journal article" date="2021" name="PeerJ">
        <title>Extensive microbial diversity within the chicken gut microbiome revealed by metagenomics and culture.</title>
        <authorList>
            <person name="Gilroy R."/>
            <person name="Ravi A."/>
            <person name="Getino M."/>
            <person name="Pursley I."/>
            <person name="Horton D.L."/>
            <person name="Alikhan N.F."/>
            <person name="Baker D."/>
            <person name="Gharbi K."/>
            <person name="Hall N."/>
            <person name="Watson M."/>
            <person name="Adriaenssens E.M."/>
            <person name="Foster-Nyarko E."/>
            <person name="Jarju S."/>
            <person name="Secka A."/>
            <person name="Antonio M."/>
            <person name="Oren A."/>
            <person name="Chaudhuri R.R."/>
            <person name="La Ragione R."/>
            <person name="Hildebrand F."/>
            <person name="Pallen M.J."/>
        </authorList>
    </citation>
    <scope>NUCLEOTIDE SEQUENCE</scope>
    <source>
        <strain evidence="11">ChiHcec3-6078</strain>
    </source>
</reference>
<feature type="transmembrane region" description="Helical" evidence="7">
    <location>
        <begin position="60"/>
        <end position="85"/>
    </location>
</feature>
<keyword evidence="3" id="KW-1003">Cell membrane</keyword>
<evidence type="ECO:0000256" key="1">
    <source>
        <dbReference type="ARBA" id="ARBA00004651"/>
    </source>
</evidence>
<evidence type="ECO:0000313" key="12">
    <source>
        <dbReference type="Proteomes" id="UP000824090"/>
    </source>
</evidence>
<comment type="similarity">
    <text evidence="2">Belongs to the MscS (TC 1.A.23) family.</text>
</comment>
<evidence type="ECO:0000259" key="10">
    <source>
        <dbReference type="Pfam" id="PF21088"/>
    </source>
</evidence>
<feature type="transmembrane region" description="Helical" evidence="7">
    <location>
        <begin position="26"/>
        <end position="48"/>
    </location>
</feature>
<dbReference type="SUPFAM" id="SSF50182">
    <property type="entry name" value="Sm-like ribonucleoproteins"/>
    <property type="match status" value="1"/>
</dbReference>
<keyword evidence="4 7" id="KW-0812">Transmembrane</keyword>
<evidence type="ECO:0000256" key="4">
    <source>
        <dbReference type="ARBA" id="ARBA00022692"/>
    </source>
</evidence>
<evidence type="ECO:0000313" key="11">
    <source>
        <dbReference type="EMBL" id="HIU25044.1"/>
    </source>
</evidence>
<name>A0A9D1L4W7_9FIRM</name>
<dbReference type="EMBL" id="DVMP01000018">
    <property type="protein sequence ID" value="HIU25044.1"/>
    <property type="molecule type" value="Genomic_DNA"/>
</dbReference>
<sequence length="287" mass="31674">MENIERAETFVERLISSERLTEIGLLALRLAFVVAVGLAFIKVVLVITRKALGKSSLDPVIYTFVLNAIKVITIIILVTVCLGMLGIQMSTIIAVIGAAGAAIALALKDSLANIAGGVMIILTQPFKKEDLIDVESSSSGSISGKVEDIDLFLTTLKTYDNKTITIPNGIINTSVLVNHSKEDNRRVDCTFGIGYDSDIGEAKRILKKVCYDNPLIFREPEPLIGVANHGESSVEIDLKAWCRTDDYWDVKYYLEEEVKLAFDENHITIPYNQVEVHIKKERDNASD</sequence>
<protein>
    <submittedName>
        <fullName evidence="11">Mechanosensitive ion channel family protein</fullName>
    </submittedName>
</protein>
<evidence type="ECO:0000259" key="8">
    <source>
        <dbReference type="Pfam" id="PF00924"/>
    </source>
</evidence>
<evidence type="ECO:0000256" key="6">
    <source>
        <dbReference type="ARBA" id="ARBA00023136"/>
    </source>
</evidence>
<proteinExistence type="inferred from homology"/>
<feature type="transmembrane region" description="Helical" evidence="7">
    <location>
        <begin position="91"/>
        <end position="107"/>
    </location>
</feature>
<dbReference type="Gene3D" id="2.30.30.60">
    <property type="match status" value="1"/>
</dbReference>
<feature type="domain" description="Mechanosensitive ion channel MscS C-terminal" evidence="9">
    <location>
        <begin position="187"/>
        <end position="269"/>
    </location>
</feature>
<dbReference type="InterPro" id="IPR045275">
    <property type="entry name" value="MscS_archaea/bacteria_type"/>
</dbReference>
<feature type="domain" description="Mechanosensitive ion channel transmembrane helices 2/3" evidence="10">
    <location>
        <begin position="67"/>
        <end position="108"/>
    </location>
</feature>
<evidence type="ECO:0000256" key="2">
    <source>
        <dbReference type="ARBA" id="ARBA00008017"/>
    </source>
</evidence>
<accession>A0A9D1L4W7</accession>
<evidence type="ECO:0000256" key="5">
    <source>
        <dbReference type="ARBA" id="ARBA00022989"/>
    </source>
</evidence>
<dbReference type="InterPro" id="IPR006685">
    <property type="entry name" value="MscS_channel_2nd"/>
</dbReference>
<dbReference type="InterPro" id="IPR049142">
    <property type="entry name" value="MS_channel_1st"/>
</dbReference>
<feature type="domain" description="Mechanosensitive ion channel MscS" evidence="8">
    <location>
        <begin position="109"/>
        <end position="181"/>
    </location>
</feature>
<dbReference type="SUPFAM" id="SSF82861">
    <property type="entry name" value="Mechanosensitive channel protein MscS (YggB), transmembrane region"/>
    <property type="match status" value="1"/>
</dbReference>
<dbReference type="Pfam" id="PF00924">
    <property type="entry name" value="MS_channel_2nd"/>
    <property type="match status" value="1"/>
</dbReference>
<dbReference type="Proteomes" id="UP000824090">
    <property type="component" value="Unassembled WGS sequence"/>
</dbReference>
<dbReference type="Gene3D" id="3.30.70.100">
    <property type="match status" value="1"/>
</dbReference>